<accession>A0ACB9CHS2</accession>
<sequence length="231" mass="25948">MYFLYSISCSLFDYKILFVINLFSAEGGWTHGNDRINTPILNSHDVTSFTLIGNITVSLYEENNIKSYDPYSDWNFIEVDSVSEEEELEESARVEVNPSYGVGSNENEDLSEKIPDTFENEEFAPHDNVEEINKEEGEEERDTDDPFGFIRLLEKEPVQNIGLENVGESDNPFLPPGYTPLSDGAKGNNKVDRCSENQLKESPSTDAAIGVDVSHLETKSKSNIPISEKFA</sequence>
<reference evidence="1 2" key="2">
    <citation type="journal article" date="2022" name="Mol. Ecol. Resour.">
        <title>The genomes of chicory, endive, great burdock and yacon provide insights into Asteraceae paleo-polyploidization history and plant inulin production.</title>
        <authorList>
            <person name="Fan W."/>
            <person name="Wang S."/>
            <person name="Wang H."/>
            <person name="Wang A."/>
            <person name="Jiang F."/>
            <person name="Liu H."/>
            <person name="Zhao H."/>
            <person name="Xu D."/>
            <person name="Zhang Y."/>
        </authorList>
    </citation>
    <scope>NUCLEOTIDE SEQUENCE [LARGE SCALE GENOMIC DNA]</scope>
    <source>
        <strain evidence="2">cv. Niubang</strain>
    </source>
</reference>
<reference evidence="2" key="1">
    <citation type="journal article" date="2022" name="Mol. Ecol. Resour.">
        <title>The genomes of chicory, endive, great burdock and yacon provide insights into Asteraceae palaeo-polyploidization history and plant inulin production.</title>
        <authorList>
            <person name="Fan W."/>
            <person name="Wang S."/>
            <person name="Wang H."/>
            <person name="Wang A."/>
            <person name="Jiang F."/>
            <person name="Liu H."/>
            <person name="Zhao H."/>
            <person name="Xu D."/>
            <person name="Zhang Y."/>
        </authorList>
    </citation>
    <scope>NUCLEOTIDE SEQUENCE [LARGE SCALE GENOMIC DNA]</scope>
    <source>
        <strain evidence="2">cv. Niubang</strain>
    </source>
</reference>
<evidence type="ECO:0000313" key="1">
    <source>
        <dbReference type="EMBL" id="KAI3733698.1"/>
    </source>
</evidence>
<protein>
    <submittedName>
        <fullName evidence="1">Uncharacterized protein</fullName>
    </submittedName>
</protein>
<name>A0ACB9CHS2_ARCLA</name>
<comment type="caution">
    <text evidence="1">The sequence shown here is derived from an EMBL/GenBank/DDBJ whole genome shotgun (WGS) entry which is preliminary data.</text>
</comment>
<proteinExistence type="predicted"/>
<evidence type="ECO:0000313" key="2">
    <source>
        <dbReference type="Proteomes" id="UP001055879"/>
    </source>
</evidence>
<keyword evidence="2" id="KW-1185">Reference proteome</keyword>
<dbReference type="Proteomes" id="UP001055879">
    <property type="component" value="Linkage Group LG04"/>
</dbReference>
<organism evidence="1 2">
    <name type="scientific">Arctium lappa</name>
    <name type="common">Greater burdock</name>
    <name type="synonym">Lappa major</name>
    <dbReference type="NCBI Taxonomy" id="4217"/>
    <lineage>
        <taxon>Eukaryota</taxon>
        <taxon>Viridiplantae</taxon>
        <taxon>Streptophyta</taxon>
        <taxon>Embryophyta</taxon>
        <taxon>Tracheophyta</taxon>
        <taxon>Spermatophyta</taxon>
        <taxon>Magnoliopsida</taxon>
        <taxon>eudicotyledons</taxon>
        <taxon>Gunneridae</taxon>
        <taxon>Pentapetalae</taxon>
        <taxon>asterids</taxon>
        <taxon>campanulids</taxon>
        <taxon>Asterales</taxon>
        <taxon>Asteraceae</taxon>
        <taxon>Carduoideae</taxon>
        <taxon>Cardueae</taxon>
        <taxon>Arctiinae</taxon>
        <taxon>Arctium</taxon>
    </lineage>
</organism>
<dbReference type="EMBL" id="CM042050">
    <property type="protein sequence ID" value="KAI3733698.1"/>
    <property type="molecule type" value="Genomic_DNA"/>
</dbReference>
<gene>
    <name evidence="1" type="ORF">L6452_13149</name>
</gene>